<sequence>MKSLSKEHVLGIIAVGLIALMTILAPGFLSSNNINNMMFQLPEFGLIALGMMVVIITGGIDLSITYVAALSGVTIAMMQMNGYSMLVAILMGIAVGLACGSLNGFIVSKIGVSPILVTLGTMVLFEGVILSITKGRSISGFSESYSLIGNGYYMGIIPLSILIFIIVAILTGVLLTKTGWGRSVYMVGSNPVATLFSGINNSRVLMKVYLFAAFMATLASIIMTSRYNTAKVDLGSSYLLQSVAAAVLGGTNIQGGYGKVIGTVYAVIIFQVLSNGLNLMGVPRAIVGVITGAILILVLVINFLKAKADEKKQKKQQEAAAA</sequence>
<comment type="subcellular location">
    <subcellularLocation>
        <location evidence="1">Cell membrane</location>
        <topology evidence="1">Multi-pass membrane protein</topology>
    </subcellularLocation>
</comment>
<dbReference type="OrthoDB" id="9815820at2"/>
<keyword evidence="4" id="KW-0997">Cell inner membrane</keyword>
<dbReference type="PANTHER" id="PTHR32196">
    <property type="entry name" value="ABC TRANSPORTER PERMEASE PROTEIN YPHD-RELATED-RELATED"/>
    <property type="match status" value="1"/>
</dbReference>
<gene>
    <name evidence="9" type="ORF">KIS1582_4033</name>
</gene>
<comment type="caution">
    <text evidence="9">The sequence shown here is derived from an EMBL/GenBank/DDBJ whole genome shotgun (WGS) entry which is preliminary data.</text>
</comment>
<name>A0A800MTP3_CYTFI</name>
<dbReference type="Pfam" id="PF02653">
    <property type="entry name" value="BPD_transp_2"/>
    <property type="match status" value="1"/>
</dbReference>
<evidence type="ECO:0000256" key="5">
    <source>
        <dbReference type="ARBA" id="ARBA00022692"/>
    </source>
</evidence>
<keyword evidence="2" id="KW-0813">Transport</keyword>
<keyword evidence="7 8" id="KW-0472">Membrane</keyword>
<dbReference type="InterPro" id="IPR001851">
    <property type="entry name" value="ABC_transp_permease"/>
</dbReference>
<dbReference type="RefSeq" id="WP_159346375.1">
    <property type="nucleotide sequence ID" value="NZ_JBALOT010000032.1"/>
</dbReference>
<dbReference type="CDD" id="cd06579">
    <property type="entry name" value="TM_PBP1_transp_AraH_like"/>
    <property type="match status" value="1"/>
</dbReference>
<dbReference type="Proteomes" id="UP000465778">
    <property type="component" value="Unassembled WGS sequence"/>
</dbReference>
<keyword evidence="6 8" id="KW-1133">Transmembrane helix</keyword>
<reference evidence="9 10" key="1">
    <citation type="journal article" date="2020" name="G3 (Bethesda)">
        <title>Whole Genome Sequencing and Comparative Genomics of Two Nematicidal Bacillus Strains Reveals a Wide Range of Possible Virulence Factors.</title>
        <authorList>
            <person name="Susic N."/>
            <person name="Janezic S."/>
            <person name="Rupnik M."/>
            <person name="Geric Stare B."/>
        </authorList>
    </citation>
    <scope>NUCLEOTIDE SEQUENCE [LARGE SCALE GENOMIC DNA]</scope>
    <source>
        <strain evidence="9 10">I-1582</strain>
    </source>
</reference>
<keyword evidence="5 8" id="KW-0812">Transmembrane</keyword>
<accession>A0A800MTP3</accession>
<evidence type="ECO:0000256" key="3">
    <source>
        <dbReference type="ARBA" id="ARBA00022475"/>
    </source>
</evidence>
<dbReference type="GO" id="GO:0005886">
    <property type="term" value="C:plasma membrane"/>
    <property type="evidence" value="ECO:0007669"/>
    <property type="project" value="UniProtKB-SubCell"/>
</dbReference>
<dbReference type="GO" id="GO:0022857">
    <property type="term" value="F:transmembrane transporter activity"/>
    <property type="evidence" value="ECO:0007669"/>
    <property type="project" value="InterPro"/>
</dbReference>
<evidence type="ECO:0000256" key="7">
    <source>
        <dbReference type="ARBA" id="ARBA00023136"/>
    </source>
</evidence>
<feature type="transmembrane region" description="Helical" evidence="8">
    <location>
        <begin position="82"/>
        <end position="106"/>
    </location>
</feature>
<evidence type="ECO:0000313" key="9">
    <source>
        <dbReference type="EMBL" id="KAF0822207.1"/>
    </source>
</evidence>
<feature type="transmembrane region" description="Helical" evidence="8">
    <location>
        <begin position="152"/>
        <end position="174"/>
    </location>
</feature>
<feature type="transmembrane region" description="Helical" evidence="8">
    <location>
        <begin position="9"/>
        <end position="29"/>
    </location>
</feature>
<evidence type="ECO:0000256" key="2">
    <source>
        <dbReference type="ARBA" id="ARBA00022448"/>
    </source>
</evidence>
<dbReference type="AlphaFoldDB" id="A0A800MTP3"/>
<feature type="transmembrane region" description="Helical" evidence="8">
    <location>
        <begin position="112"/>
        <end position="132"/>
    </location>
</feature>
<dbReference type="EMBL" id="VDEM01000065">
    <property type="protein sequence ID" value="KAF0822207.1"/>
    <property type="molecule type" value="Genomic_DNA"/>
</dbReference>
<evidence type="ECO:0000256" key="1">
    <source>
        <dbReference type="ARBA" id="ARBA00004651"/>
    </source>
</evidence>
<evidence type="ECO:0000256" key="4">
    <source>
        <dbReference type="ARBA" id="ARBA00022519"/>
    </source>
</evidence>
<feature type="transmembrane region" description="Helical" evidence="8">
    <location>
        <begin position="285"/>
        <end position="304"/>
    </location>
</feature>
<evidence type="ECO:0000313" key="10">
    <source>
        <dbReference type="Proteomes" id="UP000465778"/>
    </source>
</evidence>
<feature type="transmembrane region" description="Helical" evidence="8">
    <location>
        <begin position="204"/>
        <end position="223"/>
    </location>
</feature>
<proteinExistence type="predicted"/>
<evidence type="ECO:0000256" key="6">
    <source>
        <dbReference type="ARBA" id="ARBA00022989"/>
    </source>
</evidence>
<evidence type="ECO:0008006" key="11">
    <source>
        <dbReference type="Google" id="ProtNLM"/>
    </source>
</evidence>
<organism evidence="9 10">
    <name type="scientific">Cytobacillus firmus</name>
    <name type="common">Bacillus firmus</name>
    <dbReference type="NCBI Taxonomy" id="1399"/>
    <lineage>
        <taxon>Bacteria</taxon>
        <taxon>Bacillati</taxon>
        <taxon>Bacillota</taxon>
        <taxon>Bacilli</taxon>
        <taxon>Bacillales</taxon>
        <taxon>Bacillaceae</taxon>
        <taxon>Cytobacillus</taxon>
    </lineage>
</organism>
<dbReference type="PANTHER" id="PTHR32196:SF21">
    <property type="entry name" value="ABC TRANSPORTER PERMEASE PROTEIN YPHD-RELATED"/>
    <property type="match status" value="1"/>
</dbReference>
<keyword evidence="3" id="KW-1003">Cell membrane</keyword>
<evidence type="ECO:0000256" key="8">
    <source>
        <dbReference type="SAM" id="Phobius"/>
    </source>
</evidence>
<feature type="transmembrane region" description="Helical" evidence="8">
    <location>
        <begin position="44"/>
        <end position="70"/>
    </location>
</feature>
<protein>
    <recommendedName>
        <fullName evidence="11">ABC transporter permease</fullName>
    </recommendedName>
</protein>